<accession>A0A371P146</accession>
<evidence type="ECO:0000313" key="4">
    <source>
        <dbReference type="EMBL" id="REK69601.1"/>
    </source>
</evidence>
<keyword evidence="1" id="KW-0732">Signal</keyword>
<dbReference type="PANTHER" id="PTHR35788">
    <property type="entry name" value="EXPORTED PROTEIN-RELATED"/>
    <property type="match status" value="1"/>
</dbReference>
<dbReference type="AlphaFoldDB" id="A0A371P146"/>
<evidence type="ECO:0000256" key="2">
    <source>
        <dbReference type="SAM" id="MobiDB-lite"/>
    </source>
</evidence>
<dbReference type="Pfam" id="PF04294">
    <property type="entry name" value="VanW"/>
    <property type="match status" value="1"/>
</dbReference>
<feature type="domain" description="G5" evidence="3">
    <location>
        <begin position="380"/>
        <end position="459"/>
    </location>
</feature>
<dbReference type="Gene3D" id="2.20.230.10">
    <property type="entry name" value="Resuscitation-promoting factor rpfb"/>
    <property type="match status" value="1"/>
</dbReference>
<reference evidence="4 5" key="1">
    <citation type="submission" date="2018-08" db="EMBL/GenBank/DDBJ databases">
        <title>Paenibacillus sp. M4BSY-1, whole genome shotgun sequence.</title>
        <authorList>
            <person name="Tuo L."/>
        </authorList>
    </citation>
    <scope>NUCLEOTIDE SEQUENCE [LARGE SCALE GENOMIC DNA]</scope>
    <source>
        <strain evidence="4 5">M4BSY-1</strain>
    </source>
</reference>
<organism evidence="4 5">
    <name type="scientific">Paenibacillus paeoniae</name>
    <dbReference type="NCBI Taxonomy" id="2292705"/>
    <lineage>
        <taxon>Bacteria</taxon>
        <taxon>Bacillati</taxon>
        <taxon>Bacillota</taxon>
        <taxon>Bacilli</taxon>
        <taxon>Bacillales</taxon>
        <taxon>Paenibacillaceae</taxon>
        <taxon>Paenibacillus</taxon>
    </lineage>
</organism>
<dbReference type="SMART" id="SM01208">
    <property type="entry name" value="G5"/>
    <property type="match status" value="1"/>
</dbReference>
<dbReference type="PROSITE" id="PS51109">
    <property type="entry name" value="G5"/>
    <property type="match status" value="1"/>
</dbReference>
<evidence type="ECO:0000313" key="5">
    <source>
        <dbReference type="Proteomes" id="UP000261905"/>
    </source>
</evidence>
<feature type="region of interest" description="Disordered" evidence="2">
    <location>
        <begin position="448"/>
        <end position="482"/>
    </location>
</feature>
<protein>
    <recommendedName>
        <fullName evidence="3">G5 domain-containing protein</fullName>
    </recommendedName>
</protein>
<sequence length="482" mass="53655">MRKLQWIIGGLIAVVLLTAAAGFVVVWKYASQETVPDGVTAGKLQIGGMYIDDAIALLEKYEKALEKRSITVKANQTTEDSRSWIVSELGYQAEFAGAREALLQLKKGSLLERARYRNQFQNHYSLSQSWERQAFETALRKQWSWVENNAPQNAMREINRQDKVVYTPHTDAYRLNLSELVKEADQWIILKENQVGVDITGDRLALVAELSISTIHPDITLEKLKEEGIERLIMSFSTDFSTSAEGRSHNVSVTADTLNDWYLKPDEVFSYSELIAKAEKEHDYREAPVILNGKFVPGIGGGICQVSSTLYQAVLRAGLGIEERRNHSLPVAYLPLGQDATYATDAIDFKFRNTTGKSLLIRTSVDNKKLTIKLFGTMPSNESYEIESVTLDTISPKTQQSVNPALPVGKTVVAEKGKPGYIVETYRTHLRDGKVVTRERVSKDTYRAQPTVIETGPASLKETPSPQATPPSPGDSLVEDGL</sequence>
<comment type="caution">
    <text evidence="4">The sequence shown here is derived from an EMBL/GenBank/DDBJ whole genome shotgun (WGS) entry which is preliminary data.</text>
</comment>
<keyword evidence="5" id="KW-1185">Reference proteome</keyword>
<dbReference type="InterPro" id="IPR011098">
    <property type="entry name" value="G5_dom"/>
</dbReference>
<gene>
    <name evidence="4" type="ORF">DX130_24185</name>
</gene>
<dbReference type="EMBL" id="QUBQ01000007">
    <property type="protein sequence ID" value="REK69601.1"/>
    <property type="molecule type" value="Genomic_DNA"/>
</dbReference>
<evidence type="ECO:0000259" key="3">
    <source>
        <dbReference type="PROSITE" id="PS51109"/>
    </source>
</evidence>
<dbReference type="InterPro" id="IPR052913">
    <property type="entry name" value="Glycopeptide_resist_protein"/>
</dbReference>
<evidence type="ECO:0000256" key="1">
    <source>
        <dbReference type="ARBA" id="ARBA00022729"/>
    </source>
</evidence>
<name>A0A371P146_9BACL</name>
<dbReference type="PANTHER" id="PTHR35788:SF1">
    <property type="entry name" value="EXPORTED PROTEIN"/>
    <property type="match status" value="1"/>
</dbReference>
<dbReference type="RefSeq" id="WP_116049750.1">
    <property type="nucleotide sequence ID" value="NZ_QUBQ01000007.1"/>
</dbReference>
<dbReference type="InterPro" id="IPR007391">
    <property type="entry name" value="Vancomycin_resist_VanW"/>
</dbReference>
<proteinExistence type="predicted"/>
<dbReference type="OrthoDB" id="9813301at2"/>
<dbReference type="Proteomes" id="UP000261905">
    <property type="component" value="Unassembled WGS sequence"/>
</dbReference>
<dbReference type="Pfam" id="PF07501">
    <property type="entry name" value="G5"/>
    <property type="match status" value="1"/>
</dbReference>